<dbReference type="SUPFAM" id="SSF53098">
    <property type="entry name" value="Ribonuclease H-like"/>
    <property type="match status" value="1"/>
</dbReference>
<dbReference type="InterPro" id="IPR056924">
    <property type="entry name" value="SH3_Tf2-1"/>
</dbReference>
<dbReference type="Pfam" id="PF17917">
    <property type="entry name" value="RT_RNaseH"/>
    <property type="match status" value="1"/>
</dbReference>
<keyword evidence="6" id="KW-0378">Hydrolase</keyword>
<evidence type="ECO:0000256" key="3">
    <source>
        <dbReference type="ARBA" id="ARBA00022695"/>
    </source>
</evidence>
<organism evidence="9 10">
    <name type="scientific">Tanacetum coccineum</name>
    <dbReference type="NCBI Taxonomy" id="301880"/>
    <lineage>
        <taxon>Eukaryota</taxon>
        <taxon>Viridiplantae</taxon>
        <taxon>Streptophyta</taxon>
        <taxon>Embryophyta</taxon>
        <taxon>Tracheophyta</taxon>
        <taxon>Spermatophyta</taxon>
        <taxon>Magnoliopsida</taxon>
        <taxon>eudicotyledons</taxon>
        <taxon>Gunneridae</taxon>
        <taxon>Pentapetalae</taxon>
        <taxon>asterids</taxon>
        <taxon>campanulids</taxon>
        <taxon>Asterales</taxon>
        <taxon>Asteraceae</taxon>
        <taxon>Asteroideae</taxon>
        <taxon>Anthemideae</taxon>
        <taxon>Anthemidinae</taxon>
        <taxon>Tanacetum</taxon>
    </lineage>
</organism>
<evidence type="ECO:0000259" key="8">
    <source>
        <dbReference type="PROSITE" id="PS50878"/>
    </source>
</evidence>
<dbReference type="Pfam" id="PF24626">
    <property type="entry name" value="SH3_Tf2-1"/>
    <property type="match status" value="1"/>
</dbReference>
<dbReference type="Gene3D" id="3.30.420.10">
    <property type="entry name" value="Ribonuclease H-like superfamily/Ribonuclease H"/>
    <property type="match status" value="1"/>
</dbReference>
<dbReference type="GO" id="GO:0003964">
    <property type="term" value="F:RNA-directed DNA polymerase activity"/>
    <property type="evidence" value="ECO:0007669"/>
    <property type="project" value="UniProtKB-KW"/>
</dbReference>
<dbReference type="InterPro" id="IPR012337">
    <property type="entry name" value="RNaseH-like_sf"/>
</dbReference>
<dbReference type="InterPro" id="IPR043128">
    <property type="entry name" value="Rev_trsase/Diguanyl_cyclase"/>
</dbReference>
<dbReference type="CDD" id="cd09274">
    <property type="entry name" value="RNase_HI_RT_Ty3"/>
    <property type="match status" value="1"/>
</dbReference>
<dbReference type="Gene3D" id="3.30.70.270">
    <property type="match status" value="1"/>
</dbReference>
<feature type="domain" description="Reverse transcriptase" evidence="8">
    <location>
        <begin position="374"/>
        <end position="553"/>
    </location>
</feature>
<dbReference type="InterPro" id="IPR000477">
    <property type="entry name" value="RT_dom"/>
</dbReference>
<dbReference type="CDD" id="cd00303">
    <property type="entry name" value="retropepsin_like"/>
    <property type="match status" value="1"/>
</dbReference>
<keyword evidence="3" id="KW-0548">Nucleotidyltransferase</keyword>
<dbReference type="InterPro" id="IPR050951">
    <property type="entry name" value="Retrovirus_Pol_polyprotein"/>
</dbReference>
<evidence type="ECO:0000256" key="7">
    <source>
        <dbReference type="ARBA" id="ARBA00022918"/>
    </source>
</evidence>
<dbReference type="Gene3D" id="2.40.70.10">
    <property type="entry name" value="Acid Proteases"/>
    <property type="match status" value="1"/>
</dbReference>
<keyword evidence="4" id="KW-0540">Nuclease</keyword>
<evidence type="ECO:0000256" key="1">
    <source>
        <dbReference type="ARBA" id="ARBA00012493"/>
    </source>
</evidence>
<gene>
    <name evidence="9" type="ORF">Tco_0910855</name>
</gene>
<dbReference type="SUPFAM" id="SSF56672">
    <property type="entry name" value="DNA/RNA polymerases"/>
    <property type="match status" value="1"/>
</dbReference>
<dbReference type="PANTHER" id="PTHR37984">
    <property type="entry name" value="PROTEIN CBG26694"/>
    <property type="match status" value="1"/>
</dbReference>
<keyword evidence="10" id="KW-1185">Reference proteome</keyword>
<reference evidence="9" key="1">
    <citation type="journal article" date="2022" name="Int. J. Mol. Sci.">
        <title>Draft Genome of Tanacetum Coccineum: Genomic Comparison of Closely Related Tanacetum-Family Plants.</title>
        <authorList>
            <person name="Yamashiro T."/>
            <person name="Shiraishi A."/>
            <person name="Nakayama K."/>
            <person name="Satake H."/>
        </authorList>
    </citation>
    <scope>NUCLEOTIDE SEQUENCE</scope>
</reference>
<dbReference type="Proteomes" id="UP001151760">
    <property type="component" value="Unassembled WGS sequence"/>
</dbReference>
<evidence type="ECO:0000313" key="10">
    <source>
        <dbReference type="Proteomes" id="UP001151760"/>
    </source>
</evidence>
<keyword evidence="7 9" id="KW-0695">RNA-directed DNA polymerase</keyword>
<protein>
    <recommendedName>
        <fullName evidence="1">RNA-directed DNA polymerase</fullName>
        <ecNumber evidence="1">2.7.7.49</ecNumber>
    </recommendedName>
</protein>
<dbReference type="InterPro" id="IPR041373">
    <property type="entry name" value="RT_RNaseH"/>
</dbReference>
<accession>A0ABQ5CV83</accession>
<sequence length="946" mass="108150">MFSEESDKIKKYVGGLPDMIHRSVVASKPKIMQEATEMAIKVMDKRIRTFADRQIESKRKTGEKKPYGGSKPLCAKCNYHHDDPCAPKYHKYNKVGHFARDCRSTRECPKLKNKNNRGNQVGGGNAPAKVYGVGNAGTNPDSNVVMGTFLLNNRYASILFDTGVDRRFVSTAFSSQIDITPTALDHYYDVELADGRIIGLNTILRGCTLNLLNHPFNINLMPVELGSFDAIIGMDWLVKYQAIIVCAKKIVRIPWGNETLIVHGDGSNQGHEARLHIISYTKTQEYMLKGCPIFLAHVTTKGTEDKSKEKRLEDVPIVRDFPDVFPEDLPGLPLTRQVEFQIDLIPGAAPVARAPYRLAPSEMKELSEQLKELSDKGFIRPSSSPWGASVLFVKKKDGSFRMCIDYRELNKLTVKNRYPLPRIDDLFDQLQGSSVYSKIDLRSGYHQLRVQEEDIPKTAFRTRYGHYEFQVMPFGLTNAPAVFMDLMNRVCKPYLDKFVIVFIDDILIYSKNKQEHKEHLKLILELLKKEELYAKFSKCEFWIPKVQFLGHVIDSQGLAGYYRRFIEGFSKIAKPMIKLTQKKVKFEWGDKQEIAFQLLKQKLCSAPILALPEGSKDFIVYCDASIKGLGAVLMQREKVFAYASYQLKIHEKNYMTHDLELGAVVFSLKLWRHYLYGTKCTVFTDHKSLQHILNQKELNMRQRHWLELLSDYDCEILYHPGKANVVADALSRKEQEPPLRTEARKPENIKNEDVGGMLLENSKDLEKFKTEKLEPRADRTLCFNGRSWLPCYGNLRTVIMHESLQNALGTSLDMSTAYHPQTDRQSERTIQTLEDMLCACVIDFGKGWINHLPLVGDKVMLKVSPWKGVVRFGKWGKLNPRYVGPFKVLEKVGSVAYNLELPQELSRVHNTFHVSNLKKCYADEPLAVPLDGLHFDDNLQFVKEPV</sequence>
<evidence type="ECO:0000256" key="4">
    <source>
        <dbReference type="ARBA" id="ARBA00022722"/>
    </source>
</evidence>
<dbReference type="InterPro" id="IPR021109">
    <property type="entry name" value="Peptidase_aspartic_dom_sf"/>
</dbReference>
<dbReference type="SUPFAM" id="SSF50630">
    <property type="entry name" value="Acid proteases"/>
    <property type="match status" value="1"/>
</dbReference>
<keyword evidence="5" id="KW-0255">Endonuclease</keyword>
<evidence type="ECO:0000256" key="5">
    <source>
        <dbReference type="ARBA" id="ARBA00022759"/>
    </source>
</evidence>
<keyword evidence="2" id="KW-0808">Transferase</keyword>
<dbReference type="PROSITE" id="PS50878">
    <property type="entry name" value="RT_POL"/>
    <property type="match status" value="1"/>
</dbReference>
<dbReference type="Pfam" id="PF00078">
    <property type="entry name" value="RVT_1"/>
    <property type="match status" value="1"/>
</dbReference>
<dbReference type="CDD" id="cd01647">
    <property type="entry name" value="RT_LTR"/>
    <property type="match status" value="1"/>
</dbReference>
<dbReference type="Pfam" id="PF08284">
    <property type="entry name" value="RVP_2"/>
    <property type="match status" value="1"/>
</dbReference>
<comment type="caution">
    <text evidence="9">The sequence shown here is derived from an EMBL/GenBank/DDBJ whole genome shotgun (WGS) entry which is preliminary data.</text>
</comment>
<dbReference type="PANTHER" id="PTHR37984:SF5">
    <property type="entry name" value="PROTEIN NYNRIN-LIKE"/>
    <property type="match status" value="1"/>
</dbReference>
<dbReference type="InterPro" id="IPR036397">
    <property type="entry name" value="RNaseH_sf"/>
</dbReference>
<proteinExistence type="predicted"/>
<dbReference type="Gene3D" id="3.10.10.10">
    <property type="entry name" value="HIV Type 1 Reverse Transcriptase, subunit A, domain 1"/>
    <property type="match status" value="1"/>
</dbReference>
<name>A0ABQ5CV83_9ASTR</name>
<dbReference type="EMBL" id="BQNB010014637">
    <property type="protein sequence ID" value="GJT30580.1"/>
    <property type="molecule type" value="Genomic_DNA"/>
</dbReference>
<reference evidence="9" key="2">
    <citation type="submission" date="2022-01" db="EMBL/GenBank/DDBJ databases">
        <authorList>
            <person name="Yamashiro T."/>
            <person name="Shiraishi A."/>
            <person name="Satake H."/>
            <person name="Nakayama K."/>
        </authorList>
    </citation>
    <scope>NUCLEOTIDE SEQUENCE</scope>
</reference>
<evidence type="ECO:0000256" key="2">
    <source>
        <dbReference type="ARBA" id="ARBA00022679"/>
    </source>
</evidence>
<evidence type="ECO:0000256" key="6">
    <source>
        <dbReference type="ARBA" id="ARBA00022801"/>
    </source>
</evidence>
<dbReference type="InterPro" id="IPR043502">
    <property type="entry name" value="DNA/RNA_pol_sf"/>
</dbReference>
<evidence type="ECO:0000313" key="9">
    <source>
        <dbReference type="EMBL" id="GJT30580.1"/>
    </source>
</evidence>
<dbReference type="EC" id="2.7.7.49" evidence="1"/>